<reference evidence="7 8" key="1">
    <citation type="submission" date="2018-06" db="EMBL/GenBank/DDBJ databases">
        <title>Genomic Encyclopedia of Type Strains, Phase IV (KMG-IV): sequencing the most valuable type-strain genomes for metagenomic binning, comparative biology and taxonomic classification.</title>
        <authorList>
            <person name="Goeker M."/>
        </authorList>
    </citation>
    <scope>NUCLEOTIDE SEQUENCE [LARGE SCALE GENOMIC DNA]</scope>
    <source>
        <strain evidence="7 8">DSM 5</strain>
    </source>
</reference>
<dbReference type="GO" id="GO:0000150">
    <property type="term" value="F:DNA strand exchange activity"/>
    <property type="evidence" value="ECO:0007669"/>
    <property type="project" value="InterPro"/>
</dbReference>
<dbReference type="PROSITE" id="PS51736">
    <property type="entry name" value="RECOMBINASES_3"/>
    <property type="match status" value="1"/>
</dbReference>
<protein>
    <submittedName>
        <fullName evidence="7">TetR family transcriptional regulator</fullName>
    </submittedName>
</protein>
<dbReference type="CDD" id="cd03768">
    <property type="entry name" value="SR_ResInv"/>
    <property type="match status" value="1"/>
</dbReference>
<evidence type="ECO:0000259" key="6">
    <source>
        <dbReference type="PROSITE" id="PS51736"/>
    </source>
</evidence>
<feature type="active site" description="O-(5'-phospho-DNA)-serine intermediate" evidence="5">
    <location>
        <position position="11"/>
    </location>
</feature>
<evidence type="ECO:0000256" key="1">
    <source>
        <dbReference type="ARBA" id="ARBA00009913"/>
    </source>
</evidence>
<evidence type="ECO:0000256" key="2">
    <source>
        <dbReference type="ARBA" id="ARBA00022908"/>
    </source>
</evidence>
<keyword evidence="3" id="KW-0238">DNA-binding</keyword>
<sequence length="196" mass="21853">MGEKVGYGRVSGEGQDLTTQIETLKEAGCEKLFVEKVTGTSTKNRTRLKEMLEYVRDGDTVVVTKIDRLARSIIDLNKIVTELNEKGVSVVFLRDNITFGAGKDNTSLNKLMFNILGSFAQFERDIIVERTSEGRERAKAAGKHMGRIGQPEKKVQQALNLMATREVNGMSVADIVKLTGVPKPTIYLKIKEQKNY</sequence>
<dbReference type="Gene3D" id="3.40.50.1390">
    <property type="entry name" value="Resolvase, N-terminal catalytic domain"/>
    <property type="match status" value="1"/>
</dbReference>
<dbReference type="InterPro" id="IPR006118">
    <property type="entry name" value="Recombinase_CS"/>
</dbReference>
<dbReference type="InterPro" id="IPR006119">
    <property type="entry name" value="Resolv_N"/>
</dbReference>
<dbReference type="RefSeq" id="WP_425450576.1">
    <property type="nucleotide sequence ID" value="NZ_QKZI01000015.1"/>
</dbReference>
<evidence type="ECO:0000256" key="3">
    <source>
        <dbReference type="ARBA" id="ARBA00023125"/>
    </source>
</evidence>
<keyword evidence="4" id="KW-0233">DNA recombination</keyword>
<evidence type="ECO:0000256" key="5">
    <source>
        <dbReference type="PIRSR" id="PIRSR606118-50"/>
    </source>
</evidence>
<dbReference type="PANTHER" id="PTHR30461:SF26">
    <property type="entry name" value="RESOLVASE HOMOLOG YNEB"/>
    <property type="match status" value="1"/>
</dbReference>
<dbReference type="GO" id="GO:0015074">
    <property type="term" value="P:DNA integration"/>
    <property type="evidence" value="ECO:0007669"/>
    <property type="project" value="UniProtKB-KW"/>
</dbReference>
<dbReference type="PANTHER" id="PTHR30461">
    <property type="entry name" value="DNA-INVERTASE FROM LAMBDOID PROPHAGE"/>
    <property type="match status" value="1"/>
</dbReference>
<proteinExistence type="inferred from homology"/>
<comment type="caution">
    <text evidence="7">The sequence shown here is derived from an EMBL/GenBank/DDBJ whole genome shotgun (WGS) entry which is preliminary data.</text>
</comment>
<keyword evidence="2" id="KW-0229">DNA integration</keyword>
<dbReference type="Proteomes" id="UP000248646">
    <property type="component" value="Unassembled WGS sequence"/>
</dbReference>
<feature type="domain" description="Resolvase/invertase-type recombinase catalytic" evidence="6">
    <location>
        <begin position="3"/>
        <end position="142"/>
    </location>
</feature>
<gene>
    <name evidence="7" type="ORF">C7437_1153</name>
</gene>
<comment type="similarity">
    <text evidence="1">Belongs to the site-specific recombinase resolvase family.</text>
</comment>
<evidence type="ECO:0000313" key="7">
    <source>
        <dbReference type="EMBL" id="PZX01609.1"/>
    </source>
</evidence>
<dbReference type="PROSITE" id="PS00398">
    <property type="entry name" value="RECOMBINASES_2"/>
    <property type="match status" value="1"/>
</dbReference>
<dbReference type="AlphaFoldDB" id="A0A2W7M9D0"/>
<accession>A0A2W7M9D0</accession>
<dbReference type="InterPro" id="IPR050639">
    <property type="entry name" value="SSR_resolvase"/>
</dbReference>
<organism evidence="7 8">
    <name type="scientific">Psychrobacillus insolitus</name>
    <dbReference type="NCBI Taxonomy" id="1461"/>
    <lineage>
        <taxon>Bacteria</taxon>
        <taxon>Bacillati</taxon>
        <taxon>Bacillota</taxon>
        <taxon>Bacilli</taxon>
        <taxon>Bacillales</taxon>
        <taxon>Bacillaceae</taxon>
        <taxon>Psychrobacillus</taxon>
    </lineage>
</organism>
<dbReference type="Pfam" id="PF00239">
    <property type="entry name" value="Resolvase"/>
    <property type="match status" value="1"/>
</dbReference>
<dbReference type="EMBL" id="QKZI01000015">
    <property type="protein sequence ID" value="PZX01609.1"/>
    <property type="molecule type" value="Genomic_DNA"/>
</dbReference>
<evidence type="ECO:0000313" key="8">
    <source>
        <dbReference type="Proteomes" id="UP000248646"/>
    </source>
</evidence>
<name>A0A2W7M9D0_9BACI</name>
<dbReference type="SUPFAM" id="SSF53041">
    <property type="entry name" value="Resolvase-like"/>
    <property type="match status" value="1"/>
</dbReference>
<evidence type="ECO:0000256" key="4">
    <source>
        <dbReference type="ARBA" id="ARBA00023172"/>
    </source>
</evidence>
<dbReference type="SMART" id="SM00857">
    <property type="entry name" value="Resolvase"/>
    <property type="match status" value="1"/>
</dbReference>
<keyword evidence="8" id="KW-1185">Reference proteome</keyword>
<dbReference type="InterPro" id="IPR036162">
    <property type="entry name" value="Resolvase-like_N_sf"/>
</dbReference>
<dbReference type="GO" id="GO:0003677">
    <property type="term" value="F:DNA binding"/>
    <property type="evidence" value="ECO:0007669"/>
    <property type="project" value="UniProtKB-KW"/>
</dbReference>